<dbReference type="GO" id="GO:0003755">
    <property type="term" value="F:peptidyl-prolyl cis-trans isomerase activity"/>
    <property type="evidence" value="ECO:0000318"/>
    <property type="project" value="GO_Central"/>
</dbReference>
<dbReference type="GO" id="GO:0006457">
    <property type="term" value="P:protein folding"/>
    <property type="evidence" value="ECO:0000318"/>
    <property type="project" value="GO_Central"/>
</dbReference>
<dbReference type="OrthoDB" id="193499at2759"/>
<evidence type="ECO:0000313" key="7">
    <source>
        <dbReference type="EMBL" id="KDO86740.1"/>
    </source>
</evidence>
<dbReference type="InterPro" id="IPR020892">
    <property type="entry name" value="Cyclophilin-type_PPIase_CS"/>
</dbReference>
<dbReference type="EC" id="5.2.1.8" evidence="5"/>
<proteinExistence type="inferred from homology"/>
<dbReference type="EMBL" id="KK784873">
    <property type="protein sequence ID" value="KDO86740.1"/>
    <property type="molecule type" value="Genomic_DNA"/>
</dbReference>
<evidence type="ECO:0000259" key="6">
    <source>
        <dbReference type="PROSITE" id="PS50072"/>
    </source>
</evidence>
<dbReference type="PANTHER" id="PTHR11071:SF420">
    <property type="entry name" value="PEPTIDYL-PROLYL CIS-TRANS ISOMERASE CYP20-3, CHLOROPLASTIC"/>
    <property type="match status" value="1"/>
</dbReference>
<evidence type="ECO:0000256" key="3">
    <source>
        <dbReference type="ARBA" id="ARBA00023110"/>
    </source>
</evidence>
<name>A0A067H749_CITSI</name>
<dbReference type="PROSITE" id="PS50072">
    <property type="entry name" value="CSA_PPIASE_2"/>
    <property type="match status" value="1"/>
</dbReference>
<dbReference type="InterPro" id="IPR002130">
    <property type="entry name" value="Cyclophilin-type_PPIase_dom"/>
</dbReference>
<evidence type="ECO:0000256" key="4">
    <source>
        <dbReference type="ARBA" id="ARBA00023235"/>
    </source>
</evidence>
<dbReference type="GO" id="GO:0016018">
    <property type="term" value="F:cyclosporin A binding"/>
    <property type="evidence" value="ECO:0000318"/>
    <property type="project" value="GO_Central"/>
</dbReference>
<evidence type="ECO:0000256" key="1">
    <source>
        <dbReference type="ARBA" id="ARBA00000971"/>
    </source>
</evidence>
<evidence type="ECO:0000256" key="5">
    <source>
        <dbReference type="RuleBase" id="RU363019"/>
    </source>
</evidence>
<comment type="catalytic activity">
    <reaction evidence="1 5">
        <text>[protein]-peptidylproline (omega=180) = [protein]-peptidylproline (omega=0)</text>
        <dbReference type="Rhea" id="RHEA:16237"/>
        <dbReference type="Rhea" id="RHEA-COMP:10747"/>
        <dbReference type="Rhea" id="RHEA-COMP:10748"/>
        <dbReference type="ChEBI" id="CHEBI:83833"/>
        <dbReference type="ChEBI" id="CHEBI:83834"/>
        <dbReference type="EC" id="5.2.1.8"/>
    </reaction>
</comment>
<protein>
    <recommendedName>
        <fullName evidence="5">Peptidyl-prolyl cis-trans isomerase</fullName>
        <shortName evidence="5">PPIase</shortName>
        <ecNumber evidence="5">5.2.1.8</ecNumber>
    </recommendedName>
</protein>
<keyword evidence="8" id="KW-1185">Reference proteome</keyword>
<dbReference type="STRING" id="2711.A0A067H749"/>
<dbReference type="PANTHER" id="PTHR11071">
    <property type="entry name" value="PEPTIDYL-PROLYL CIS-TRANS ISOMERASE"/>
    <property type="match status" value="1"/>
</dbReference>
<dbReference type="SUPFAM" id="SSF50891">
    <property type="entry name" value="Cyclophilin-like"/>
    <property type="match status" value="1"/>
</dbReference>
<dbReference type="Pfam" id="PF00160">
    <property type="entry name" value="Pro_isomerase"/>
    <property type="match status" value="1"/>
</dbReference>
<dbReference type="PRINTS" id="PR00153">
    <property type="entry name" value="CSAPPISMRASE"/>
</dbReference>
<keyword evidence="3 5" id="KW-0697">Rotamase</keyword>
<evidence type="ECO:0000256" key="2">
    <source>
        <dbReference type="ARBA" id="ARBA00007365"/>
    </source>
</evidence>
<comment type="similarity">
    <text evidence="2 5">Belongs to the cyclophilin-type PPIase family.</text>
</comment>
<comment type="function">
    <text evidence="5">PPIases accelerate the folding of proteins. It catalyzes the cis-trans isomerization of proline imidic peptide bonds in oligopeptides.</text>
</comment>
<dbReference type="PROSITE" id="PS00170">
    <property type="entry name" value="CSA_PPIASE_1"/>
    <property type="match status" value="1"/>
</dbReference>
<sequence length="268" mass="28926">MASTVSTQMRLHSPALIFQGSYSQGVANVCMLPMTSSITNSQSGHCPASTLKLSGRALTSRSHYASSFPIVQLSKAPSVKYRRMFCVNSMAKDVELQAKVTTKVFFDVDIGGKPAGRIVMGLFGDVVPKTAENFRALCTAGEKGYGYKGCSFHRIIKDFMIQGGDFTEGDGTGGISIYGSSFEDESFVLKHVGPGVLSMANAGPNTNGSQFFICTVKTPWLDNRHVVFGHVIDGMDVVRKLESVETSRTDYPKVPCRIINSGELPLDA</sequence>
<dbReference type="Proteomes" id="UP000027120">
    <property type="component" value="Unassembled WGS sequence"/>
</dbReference>
<dbReference type="Gene3D" id="2.40.100.10">
    <property type="entry name" value="Cyclophilin-like"/>
    <property type="match status" value="1"/>
</dbReference>
<gene>
    <name evidence="7" type="ORF">CISIN_1g024387mg</name>
</gene>
<dbReference type="FunFam" id="2.40.100.10:FF:000001">
    <property type="entry name" value="Peptidyl-prolyl cis-trans isomerase"/>
    <property type="match status" value="1"/>
</dbReference>
<evidence type="ECO:0000313" key="8">
    <source>
        <dbReference type="Proteomes" id="UP000027120"/>
    </source>
</evidence>
<dbReference type="CDD" id="cd01926">
    <property type="entry name" value="cyclophilin_ABH_like"/>
    <property type="match status" value="1"/>
</dbReference>
<organism evidence="7 8">
    <name type="scientific">Citrus sinensis</name>
    <name type="common">Sweet orange</name>
    <name type="synonym">Citrus aurantium var. sinensis</name>
    <dbReference type="NCBI Taxonomy" id="2711"/>
    <lineage>
        <taxon>Eukaryota</taxon>
        <taxon>Viridiplantae</taxon>
        <taxon>Streptophyta</taxon>
        <taxon>Embryophyta</taxon>
        <taxon>Tracheophyta</taxon>
        <taxon>Spermatophyta</taxon>
        <taxon>Magnoliopsida</taxon>
        <taxon>eudicotyledons</taxon>
        <taxon>Gunneridae</taxon>
        <taxon>Pentapetalae</taxon>
        <taxon>rosids</taxon>
        <taxon>malvids</taxon>
        <taxon>Sapindales</taxon>
        <taxon>Rutaceae</taxon>
        <taxon>Aurantioideae</taxon>
        <taxon>Citrus</taxon>
    </lineage>
</organism>
<dbReference type="GO" id="GO:0005737">
    <property type="term" value="C:cytoplasm"/>
    <property type="evidence" value="ECO:0000318"/>
    <property type="project" value="GO_Central"/>
</dbReference>
<dbReference type="AlphaFoldDB" id="A0A067H749"/>
<keyword evidence="4 5" id="KW-0413">Isomerase</keyword>
<feature type="domain" description="PPIase cyclophilin-type" evidence="6">
    <location>
        <begin position="105"/>
        <end position="263"/>
    </location>
</feature>
<reference evidence="7 8" key="1">
    <citation type="submission" date="2014-04" db="EMBL/GenBank/DDBJ databases">
        <authorList>
            <consortium name="International Citrus Genome Consortium"/>
            <person name="Gmitter F."/>
            <person name="Chen C."/>
            <person name="Farmerie W."/>
            <person name="Harkins T."/>
            <person name="Desany B."/>
            <person name="Mohiuddin M."/>
            <person name="Kodira C."/>
            <person name="Borodovsky M."/>
            <person name="Lomsadze A."/>
            <person name="Burns P."/>
            <person name="Jenkins J."/>
            <person name="Prochnik S."/>
            <person name="Shu S."/>
            <person name="Chapman J."/>
            <person name="Pitluck S."/>
            <person name="Schmutz J."/>
            <person name="Rokhsar D."/>
        </authorList>
    </citation>
    <scope>NUCLEOTIDE SEQUENCE</scope>
</reference>
<dbReference type="SMR" id="A0A067H749"/>
<dbReference type="InterPro" id="IPR029000">
    <property type="entry name" value="Cyclophilin-like_dom_sf"/>
</dbReference>
<accession>A0A067H749</accession>